<comment type="caution">
    <text evidence="2">The sequence shown here is derived from an EMBL/GenBank/DDBJ whole genome shotgun (WGS) entry which is preliminary data.</text>
</comment>
<feature type="transmembrane region" description="Helical" evidence="1">
    <location>
        <begin position="63"/>
        <end position="86"/>
    </location>
</feature>
<feature type="transmembrane region" description="Helical" evidence="1">
    <location>
        <begin position="29"/>
        <end position="51"/>
    </location>
</feature>
<accession>A0AA39TR28</accession>
<keyword evidence="1" id="KW-0472">Membrane</keyword>
<keyword evidence="1" id="KW-0812">Transmembrane</keyword>
<proteinExistence type="predicted"/>
<evidence type="ECO:0000313" key="3">
    <source>
        <dbReference type="Proteomes" id="UP001174934"/>
    </source>
</evidence>
<dbReference type="Proteomes" id="UP001174934">
    <property type="component" value="Unassembled WGS sequence"/>
</dbReference>
<organism evidence="2 3">
    <name type="scientific">Bombardia bombarda</name>
    <dbReference type="NCBI Taxonomy" id="252184"/>
    <lineage>
        <taxon>Eukaryota</taxon>
        <taxon>Fungi</taxon>
        <taxon>Dikarya</taxon>
        <taxon>Ascomycota</taxon>
        <taxon>Pezizomycotina</taxon>
        <taxon>Sordariomycetes</taxon>
        <taxon>Sordariomycetidae</taxon>
        <taxon>Sordariales</taxon>
        <taxon>Lasiosphaeriaceae</taxon>
        <taxon>Bombardia</taxon>
    </lineage>
</organism>
<sequence>MGQNLSLSEPFADTSKAILSPTDATADTILGVIWICSIYGLASIVCAVHLIQRWSGPNGERGVNLFSVLAAFLVSTLWPVVLIYLFTIGRK</sequence>
<dbReference type="AlphaFoldDB" id="A0AA39TR28"/>
<name>A0AA39TR28_9PEZI</name>
<evidence type="ECO:0000313" key="2">
    <source>
        <dbReference type="EMBL" id="KAK0609947.1"/>
    </source>
</evidence>
<evidence type="ECO:0000256" key="1">
    <source>
        <dbReference type="SAM" id="Phobius"/>
    </source>
</evidence>
<reference evidence="2" key="1">
    <citation type="submission" date="2023-06" db="EMBL/GenBank/DDBJ databases">
        <title>Genome-scale phylogeny and comparative genomics of the fungal order Sordariales.</title>
        <authorList>
            <consortium name="Lawrence Berkeley National Laboratory"/>
            <person name="Hensen N."/>
            <person name="Bonometti L."/>
            <person name="Westerberg I."/>
            <person name="Brannstrom I.O."/>
            <person name="Guillou S."/>
            <person name="Cros-Aarteil S."/>
            <person name="Calhoun S."/>
            <person name="Haridas S."/>
            <person name="Kuo A."/>
            <person name="Mondo S."/>
            <person name="Pangilinan J."/>
            <person name="Riley R."/>
            <person name="LaButti K."/>
            <person name="Andreopoulos B."/>
            <person name="Lipzen A."/>
            <person name="Chen C."/>
            <person name="Yanf M."/>
            <person name="Daum C."/>
            <person name="Ng V."/>
            <person name="Clum A."/>
            <person name="Steindorff A."/>
            <person name="Ohm R."/>
            <person name="Martin F."/>
            <person name="Silar P."/>
            <person name="Natvig D."/>
            <person name="Lalanne C."/>
            <person name="Gautier V."/>
            <person name="Ament-velasquez S.L."/>
            <person name="Kruys A."/>
            <person name="Hutchinson M.I."/>
            <person name="Powell A.J."/>
            <person name="Barry K."/>
            <person name="Miller A.N."/>
            <person name="Grigoriev I.V."/>
            <person name="Debuchy R."/>
            <person name="Gladieux P."/>
            <person name="Thoren M.H."/>
            <person name="Johannesson H."/>
        </authorList>
    </citation>
    <scope>NUCLEOTIDE SEQUENCE</scope>
    <source>
        <strain evidence="2">SMH3391-2</strain>
    </source>
</reference>
<gene>
    <name evidence="2" type="ORF">B0T17DRAFT_501180</name>
</gene>
<keyword evidence="1" id="KW-1133">Transmembrane helix</keyword>
<keyword evidence="3" id="KW-1185">Reference proteome</keyword>
<protein>
    <submittedName>
        <fullName evidence="2">Uncharacterized protein</fullName>
    </submittedName>
</protein>
<dbReference type="EMBL" id="JAULSR010000011">
    <property type="protein sequence ID" value="KAK0609947.1"/>
    <property type="molecule type" value="Genomic_DNA"/>
</dbReference>